<evidence type="ECO:0008006" key="3">
    <source>
        <dbReference type="Google" id="ProtNLM"/>
    </source>
</evidence>
<keyword evidence="2" id="KW-1185">Reference proteome</keyword>
<reference evidence="1 2" key="1">
    <citation type="submission" date="2022-01" db="EMBL/GenBank/DDBJ databases">
        <title>Labilibaculum sp. nov, a marine bacterium isolated from Antarctica.</title>
        <authorList>
            <person name="Dai W."/>
        </authorList>
    </citation>
    <scope>NUCLEOTIDE SEQUENCE [LARGE SCALE GENOMIC DNA]</scope>
    <source>
        <strain evidence="1 2">DW002</strain>
    </source>
</reference>
<proteinExistence type="predicted"/>
<sequence length="81" mass="9208">MLDETSLYAFDFSLGCSIRLLKGLNMNLRGNYQITRNQINIAGGDVSQDELLLRQKQVQSGYNYYTTIGFSTHLDPCLTRL</sequence>
<dbReference type="EMBL" id="JAKJSC010000001">
    <property type="protein sequence ID" value="MDE5416919.1"/>
    <property type="molecule type" value="Genomic_DNA"/>
</dbReference>
<gene>
    <name evidence="1" type="ORF">L3049_02785</name>
</gene>
<evidence type="ECO:0000313" key="1">
    <source>
        <dbReference type="EMBL" id="MDE5416919.1"/>
    </source>
</evidence>
<accession>A0ABT5VNB5</accession>
<organism evidence="1 2">
    <name type="scientific">Paralabilibaculum antarcticum</name>
    <dbReference type="NCBI Taxonomy" id="2912572"/>
    <lineage>
        <taxon>Bacteria</taxon>
        <taxon>Pseudomonadati</taxon>
        <taxon>Bacteroidota</taxon>
        <taxon>Bacteroidia</taxon>
        <taxon>Marinilabiliales</taxon>
        <taxon>Marinifilaceae</taxon>
        <taxon>Paralabilibaculum</taxon>
    </lineage>
</organism>
<protein>
    <recommendedName>
        <fullName evidence="3">Outer membrane protein beta-barrel domain-containing protein</fullName>
    </recommendedName>
</protein>
<name>A0ABT5VNB5_9BACT</name>
<dbReference type="Proteomes" id="UP001528920">
    <property type="component" value="Unassembled WGS sequence"/>
</dbReference>
<dbReference type="RefSeq" id="WP_275108257.1">
    <property type="nucleotide sequence ID" value="NZ_JAKJSC010000001.1"/>
</dbReference>
<evidence type="ECO:0000313" key="2">
    <source>
        <dbReference type="Proteomes" id="UP001528920"/>
    </source>
</evidence>
<comment type="caution">
    <text evidence="1">The sequence shown here is derived from an EMBL/GenBank/DDBJ whole genome shotgun (WGS) entry which is preliminary data.</text>
</comment>